<sequence length="924" mass="103803">MGILQRGMLVAVGSALAGTLAAAENTRELWVAAESAIAIDGDFSDWEQLAGSPTEEGGFHFQAAWQGAELYLRARAEGGVDFWQAHANDFFNFGIDLGNDSDFSYEADDFHFLVGAPDEDEQVSVSLIRTGAASVETIEVIDVAGKRTATSYQWELSVSLEQLGGGRLRNGQSIGFRIERRLADSGPGPFLMPILWGDLAMVGEDGQLSSEARRRVLDQQAEMAERYRNHQADPAKPERIDEKTRQDLQRLANRFIELQEEEVSESEIDEWIARQLPDGRWPEFEYGHTDSVSATSRMYHLYRLRKLAYAREKMGLSAGKRRKILKAVYRGIDYTIAEDLWHRNWYYNEIGYPLEFARIGLYLRDDLEGERRESVLNVMRRAKRPMTGQNLIWINKITMIRGLLEENPALVERAIQRIAETVQVEEGEGLQADFSFHQHGAQLYSHGYGAKFVADLTEVMYMAHGGRFQFSEEKRELVLGMLLDGNRWMVRGTFADFGALGRMVSVEDKDSGYLAPVAQLWLEMEDGRERELERLIASTQGKGPDLLEGNRYFYRSEFMVHRRKAFYASVKAYSKFLTGTESINRQGLKSYYLPDGSTFFVQDGEEYKNIQAIWDWRRIPGVTGVVSEEPIPELNHRVVRTKGNTDFVGGASDGWRGAAVYDYQREGVKALKSYFAFDWGMVMLGAGIESDREEPLQTSVEQRFAEGSAYLLRKGASRVEVLEGIRELGKASEPLGVWHDGALYYLPEGQRFSAGSQVQKGSWRELRQTGSPMEVEGNVFSLTLAHGVKPQSGNYEYAVLSAAKREQGEQLVETVPYRVLANTKQVQAVADTEGRHRQFVFHQAGRCELADGAWVAASERCVLLVSQDGEGEFVLTAADPSRRGGELVVSLGDAEGRQAEAVFHLPRSSMRGGDSASLRIKVEE</sequence>
<feature type="signal peptide" evidence="5">
    <location>
        <begin position="1"/>
        <end position="17"/>
    </location>
</feature>
<feature type="domain" description="Polysaccharide lyase family 8 C-terminal" evidence="7">
    <location>
        <begin position="818"/>
        <end position="884"/>
    </location>
</feature>
<evidence type="ECO:0008006" key="12">
    <source>
        <dbReference type="Google" id="ProtNLM"/>
    </source>
</evidence>
<organism evidence="10 11">
    <name type="scientific">Pelagicoccus enzymogenes</name>
    <dbReference type="NCBI Taxonomy" id="2773457"/>
    <lineage>
        <taxon>Bacteria</taxon>
        <taxon>Pseudomonadati</taxon>
        <taxon>Verrucomicrobiota</taxon>
        <taxon>Opitutia</taxon>
        <taxon>Puniceicoccales</taxon>
        <taxon>Pelagicoccaceae</taxon>
        <taxon>Pelagicoccus</taxon>
    </lineage>
</organism>
<feature type="active site" evidence="4">
    <location>
        <position position="502"/>
    </location>
</feature>
<dbReference type="CDD" id="cd00241">
    <property type="entry name" value="DOMON_like"/>
    <property type="match status" value="1"/>
</dbReference>
<evidence type="ECO:0000259" key="8">
    <source>
        <dbReference type="Pfam" id="PF06452"/>
    </source>
</evidence>
<evidence type="ECO:0000256" key="1">
    <source>
        <dbReference type="ARBA" id="ARBA00006699"/>
    </source>
</evidence>
<keyword evidence="3" id="KW-0456">Lyase</keyword>
<dbReference type="InterPro" id="IPR008929">
    <property type="entry name" value="Chondroitin_lyas"/>
</dbReference>
<dbReference type="Gene3D" id="2.60.40.1190">
    <property type="match status" value="1"/>
</dbReference>
<evidence type="ECO:0000313" key="10">
    <source>
        <dbReference type="EMBL" id="MBD5778563.1"/>
    </source>
</evidence>
<dbReference type="InterPro" id="IPR014718">
    <property type="entry name" value="GH-type_carb-bd"/>
</dbReference>
<accession>A0A927F7W6</accession>
<feature type="active site" evidence="4">
    <location>
        <position position="439"/>
    </location>
</feature>
<feature type="domain" description="Carbohydrate-binding" evidence="8">
    <location>
        <begin position="60"/>
        <end position="178"/>
    </location>
</feature>
<dbReference type="EMBL" id="JACYFG010000006">
    <property type="protein sequence ID" value="MBD5778563.1"/>
    <property type="molecule type" value="Genomic_DNA"/>
</dbReference>
<dbReference type="InterPro" id="IPR038970">
    <property type="entry name" value="Lyase_8"/>
</dbReference>
<dbReference type="SUPFAM" id="SSF49344">
    <property type="entry name" value="CBD9-like"/>
    <property type="match status" value="1"/>
</dbReference>
<dbReference type="InterPro" id="IPR004103">
    <property type="entry name" value="Lyase_8_C"/>
</dbReference>
<dbReference type="GO" id="GO:0030246">
    <property type="term" value="F:carbohydrate binding"/>
    <property type="evidence" value="ECO:0007669"/>
    <property type="project" value="InterPro"/>
</dbReference>
<dbReference type="GO" id="GO:0016052">
    <property type="term" value="P:carbohydrate catabolic process"/>
    <property type="evidence" value="ECO:0007669"/>
    <property type="project" value="InterPro"/>
</dbReference>
<evidence type="ECO:0000256" key="3">
    <source>
        <dbReference type="ARBA" id="ARBA00023239"/>
    </source>
</evidence>
<protein>
    <recommendedName>
        <fullName evidence="12">Chondroitin AC lyase</fullName>
    </recommendedName>
</protein>
<dbReference type="PANTHER" id="PTHR38481">
    <property type="entry name" value="HYALURONATE LYASE"/>
    <property type="match status" value="1"/>
</dbReference>
<evidence type="ECO:0000256" key="2">
    <source>
        <dbReference type="ARBA" id="ARBA00022729"/>
    </source>
</evidence>
<dbReference type="Gene3D" id="2.70.98.10">
    <property type="match status" value="1"/>
</dbReference>
<evidence type="ECO:0000259" key="6">
    <source>
        <dbReference type="Pfam" id="PF02278"/>
    </source>
</evidence>
<evidence type="ECO:0000313" key="11">
    <source>
        <dbReference type="Proteomes" id="UP000622317"/>
    </source>
</evidence>
<feature type="domain" description="Polysaccharide lyase family 8 central" evidence="6">
    <location>
        <begin position="550"/>
        <end position="802"/>
    </location>
</feature>
<dbReference type="SUPFAM" id="SSF74650">
    <property type="entry name" value="Galactose mutarotase-like"/>
    <property type="match status" value="1"/>
</dbReference>
<dbReference type="GO" id="GO:0004553">
    <property type="term" value="F:hydrolase activity, hydrolyzing O-glycosyl compounds"/>
    <property type="evidence" value="ECO:0007669"/>
    <property type="project" value="InterPro"/>
</dbReference>
<dbReference type="Pfam" id="PF02278">
    <property type="entry name" value="Lyase_8"/>
    <property type="match status" value="1"/>
</dbReference>
<dbReference type="InterPro" id="IPR010502">
    <property type="entry name" value="Carb-bd_dom_fam9"/>
</dbReference>
<comment type="caution">
    <text evidence="10">The sequence shown here is derived from an EMBL/GenBank/DDBJ whole genome shotgun (WGS) entry which is preliminary data.</text>
</comment>
<evidence type="ECO:0000256" key="4">
    <source>
        <dbReference type="PIRSR" id="PIRSR638970-1"/>
    </source>
</evidence>
<dbReference type="InterPro" id="IPR011013">
    <property type="entry name" value="Gal_mutarotase_sf_dom"/>
</dbReference>
<comment type="similarity">
    <text evidence="1">Belongs to the polysaccharide lyase 8 family.</text>
</comment>
<evidence type="ECO:0000259" key="7">
    <source>
        <dbReference type="Pfam" id="PF02884"/>
    </source>
</evidence>
<dbReference type="RefSeq" id="WP_191615699.1">
    <property type="nucleotide sequence ID" value="NZ_JACYFG010000006.1"/>
</dbReference>
<dbReference type="InterPro" id="IPR003159">
    <property type="entry name" value="Lyase_8_central_dom"/>
</dbReference>
<dbReference type="Pfam" id="PF06452">
    <property type="entry name" value="CBM9_1"/>
    <property type="match status" value="1"/>
</dbReference>
<keyword evidence="11" id="KW-1185">Reference proteome</keyword>
<dbReference type="SUPFAM" id="SSF49863">
    <property type="entry name" value="Hyaluronate lyase-like, C-terminal domain"/>
    <property type="match status" value="1"/>
</dbReference>
<feature type="active site" evidence="4">
    <location>
        <position position="448"/>
    </location>
</feature>
<dbReference type="InterPro" id="IPR011071">
    <property type="entry name" value="Lyase_8-like_C"/>
</dbReference>
<feature type="domain" description="Polysaccharide lyase 8 N-terminal alpha-helical" evidence="9">
    <location>
        <begin position="281"/>
        <end position="509"/>
    </location>
</feature>
<dbReference type="Pfam" id="PF08124">
    <property type="entry name" value="Lyase_8_N"/>
    <property type="match status" value="1"/>
</dbReference>
<dbReference type="PANTHER" id="PTHR38481:SF1">
    <property type="entry name" value="HYALURONATE LYASE"/>
    <property type="match status" value="1"/>
</dbReference>
<dbReference type="Proteomes" id="UP000622317">
    <property type="component" value="Unassembled WGS sequence"/>
</dbReference>
<name>A0A927F7W6_9BACT</name>
<reference evidence="10" key="1">
    <citation type="submission" date="2020-09" db="EMBL/GenBank/DDBJ databases">
        <title>Pelagicoccus enzymogenes sp. nov. with an EPS production, isolated from marine sediment.</title>
        <authorList>
            <person name="Feng X."/>
        </authorList>
    </citation>
    <scope>NUCLEOTIDE SEQUENCE</scope>
    <source>
        <strain evidence="10">NFK12</strain>
    </source>
</reference>
<dbReference type="Pfam" id="PF02884">
    <property type="entry name" value="Lyase_8_C"/>
    <property type="match status" value="1"/>
</dbReference>
<dbReference type="GO" id="GO:0016837">
    <property type="term" value="F:carbon-oxygen lyase activity, acting on polysaccharides"/>
    <property type="evidence" value="ECO:0007669"/>
    <property type="project" value="UniProtKB-ARBA"/>
</dbReference>
<proteinExistence type="inferred from homology"/>
<dbReference type="Gene3D" id="1.50.10.100">
    <property type="entry name" value="Chondroitin AC/alginate lyase"/>
    <property type="match status" value="1"/>
</dbReference>
<dbReference type="GO" id="GO:0005576">
    <property type="term" value="C:extracellular region"/>
    <property type="evidence" value="ECO:0007669"/>
    <property type="project" value="InterPro"/>
</dbReference>
<dbReference type="SUPFAM" id="SSF48230">
    <property type="entry name" value="Chondroitin AC/alginate lyase"/>
    <property type="match status" value="1"/>
</dbReference>
<keyword evidence="2 5" id="KW-0732">Signal</keyword>
<dbReference type="Gene3D" id="2.60.220.10">
    <property type="entry name" value="Polysaccharide lyase family 8-like, C-terminal"/>
    <property type="match status" value="1"/>
</dbReference>
<evidence type="ECO:0000256" key="5">
    <source>
        <dbReference type="SAM" id="SignalP"/>
    </source>
</evidence>
<dbReference type="AlphaFoldDB" id="A0A927F7W6"/>
<evidence type="ECO:0000259" key="9">
    <source>
        <dbReference type="Pfam" id="PF08124"/>
    </source>
</evidence>
<feature type="chain" id="PRO_5037273250" description="Chondroitin AC lyase" evidence="5">
    <location>
        <begin position="18"/>
        <end position="924"/>
    </location>
</feature>
<dbReference type="InterPro" id="IPR012970">
    <property type="entry name" value="Lyase_8_alpha_N"/>
</dbReference>
<gene>
    <name evidence="10" type="ORF">IEN85_03605</name>
</gene>